<evidence type="ECO:0000256" key="2">
    <source>
        <dbReference type="ARBA" id="ARBA00023295"/>
    </source>
</evidence>
<dbReference type="Pfam" id="PF02449">
    <property type="entry name" value="Glyco_hydro_42"/>
    <property type="match status" value="1"/>
</dbReference>
<sequence length="382" mass="44422">MRRRWSEDEIWAWYTEREWISGFNFVPSTSTGGVLYLLQEYGHDEAFRQAAKEIALAAGLGLNSVRVHLPFEVWLRQHDAFFAHLDEFLALLDGYGMTMMPILFNDCVPPRSAFREPVFGPQPEPVPGFFGGTDANSFDEDTQFGGAVGYSITDDPGMERHVERYVREMAGRYGDDRRILIWNVWNELGNSSRGDMSMPLMRKVFAWLREEDVTQPLTAEVWGAMPDGGGDYYRWLHDPRIHSATERESVELSDIVSFHYYGDYLHAKRFVAYLRRFRRPLINTEWMHRPLGSCIETHLPLWKREGVGSYFFGFVNGKTQFDVVWDFLKPYPGIDRNLWMHDIFHDDFTPYDKDEIAVIRACNSDKRLPATAHGRRQDVDHA</sequence>
<evidence type="ECO:0000313" key="5">
    <source>
        <dbReference type="Proteomes" id="UP000812844"/>
    </source>
</evidence>
<keyword evidence="1" id="KW-0378">Hydrolase</keyword>
<feature type="domain" description="Glycoside hydrolase family 42 N-terminal" evidence="3">
    <location>
        <begin position="146"/>
        <end position="211"/>
    </location>
</feature>
<proteinExistence type="predicted"/>
<evidence type="ECO:0000259" key="3">
    <source>
        <dbReference type="Pfam" id="PF02449"/>
    </source>
</evidence>
<keyword evidence="5" id="KW-1185">Reference proteome</keyword>
<evidence type="ECO:0000256" key="1">
    <source>
        <dbReference type="ARBA" id="ARBA00022801"/>
    </source>
</evidence>
<accession>A0ABS6W6I5</accession>
<name>A0ABS6W6I5_9BIFI</name>
<protein>
    <recommendedName>
        <fullName evidence="3">Glycoside hydrolase family 42 N-terminal domain-containing protein</fullName>
    </recommendedName>
</protein>
<reference evidence="4 5" key="1">
    <citation type="submission" date="2021-05" db="EMBL/GenBank/DDBJ databases">
        <title>Phylogenetic classification of ten novel species belonging to the genus Bifidobacterium comprising B. colchicus sp. nov., B. abeli sp. nov., B. bicoloris sp. nov., B. guerezis sp. nov., B. rosaliae sp. nov., B. santillanensis sp. nov., B. argentati sp. nov., B. amazzoni sp. nov., B. pluviali sp. nov., and B. pinnaculum sp. nov.</title>
        <authorList>
            <person name="Lugli G.A."/>
            <person name="Ruiz Garcia L."/>
            <person name="Margolles A."/>
            <person name="Ventura M."/>
        </authorList>
    </citation>
    <scope>NUCLEOTIDE SEQUENCE [LARGE SCALE GENOMIC DNA]</scope>
    <source>
        <strain evidence="4 5">6T3</strain>
    </source>
</reference>
<dbReference type="EMBL" id="JAHBBD010000002">
    <property type="protein sequence ID" value="MBW3082104.1"/>
    <property type="molecule type" value="Genomic_DNA"/>
</dbReference>
<keyword evidence="2" id="KW-0326">Glycosidase</keyword>
<organism evidence="4 5">
    <name type="scientific">Bifidobacterium phasiani</name>
    <dbReference type="NCBI Taxonomy" id="2834431"/>
    <lineage>
        <taxon>Bacteria</taxon>
        <taxon>Bacillati</taxon>
        <taxon>Actinomycetota</taxon>
        <taxon>Actinomycetes</taxon>
        <taxon>Bifidobacteriales</taxon>
        <taxon>Bifidobacteriaceae</taxon>
        <taxon>Bifidobacterium</taxon>
    </lineage>
</organism>
<dbReference type="RefSeq" id="WP_219079890.1">
    <property type="nucleotide sequence ID" value="NZ_JAHBBD010000002.1"/>
</dbReference>
<gene>
    <name evidence="4" type="ORF">KIH73_01685</name>
</gene>
<dbReference type="Proteomes" id="UP000812844">
    <property type="component" value="Unassembled WGS sequence"/>
</dbReference>
<dbReference type="InterPro" id="IPR013529">
    <property type="entry name" value="Glyco_hydro_42_N"/>
</dbReference>
<comment type="caution">
    <text evidence="4">The sequence shown here is derived from an EMBL/GenBank/DDBJ whole genome shotgun (WGS) entry which is preliminary data.</text>
</comment>
<evidence type="ECO:0000313" key="4">
    <source>
        <dbReference type="EMBL" id="MBW3082104.1"/>
    </source>
</evidence>